<dbReference type="AlphaFoldDB" id="A0A7M5WLM0"/>
<evidence type="ECO:0000313" key="2">
    <source>
        <dbReference type="Proteomes" id="UP000594262"/>
    </source>
</evidence>
<sequence>MQDGNSTFKTLYPNMEKSEIEHYHDVESEMLILGHDFLGVYLSLEMVETKHLLKMILPRFLHRSVSTPKMKANIVLLRGPKNLKLDQYDTMERQEKLMKVSTVYSLMNKYRFYNGLLIELFGATPSRYDTNSKFPSYIYPESQVQVIIKYSKIMKVQILFHRQNDTKCMSTKDESWSSLRNTLSKMKKSSSKTKHEEHSISHLIHPYCDHDQYLLHSIEVEFDSSRLMGVYNMVVEYLNGGKLNVDHFSGANISLYSVMFFMFKGT</sequence>
<protein>
    <submittedName>
        <fullName evidence="1">Uncharacterized protein</fullName>
    </submittedName>
</protein>
<reference evidence="1" key="1">
    <citation type="submission" date="2021-01" db="UniProtKB">
        <authorList>
            <consortium name="EnsemblMetazoa"/>
        </authorList>
    </citation>
    <scope>IDENTIFICATION</scope>
</reference>
<proteinExistence type="predicted"/>
<evidence type="ECO:0000313" key="1">
    <source>
        <dbReference type="EnsemblMetazoa" id="CLYHEMP009791.1"/>
    </source>
</evidence>
<dbReference type="EnsemblMetazoa" id="CLYHEMT009791.1">
    <property type="protein sequence ID" value="CLYHEMP009791.1"/>
    <property type="gene ID" value="CLYHEMG009791"/>
</dbReference>
<keyword evidence="2" id="KW-1185">Reference proteome</keyword>
<name>A0A7M5WLM0_9CNID</name>
<organism evidence="1 2">
    <name type="scientific">Clytia hemisphaerica</name>
    <dbReference type="NCBI Taxonomy" id="252671"/>
    <lineage>
        <taxon>Eukaryota</taxon>
        <taxon>Metazoa</taxon>
        <taxon>Cnidaria</taxon>
        <taxon>Hydrozoa</taxon>
        <taxon>Hydroidolina</taxon>
        <taxon>Leptothecata</taxon>
        <taxon>Obeliida</taxon>
        <taxon>Clytiidae</taxon>
        <taxon>Clytia</taxon>
    </lineage>
</organism>
<dbReference type="Proteomes" id="UP000594262">
    <property type="component" value="Unplaced"/>
</dbReference>
<accession>A0A7M5WLM0</accession>